<sequence length="235" mass="27206">MSEVLEQGVLGDIPYYVRRLTVEDLQRILDLQQEVVKALPNQETLEPLSAEEFLFILKGNGLMIGIFNHDRLIAFRALLIPIVDDQSLGRDIGLTDEADLKRILYQEISNVHPDFRGYGLQKKMATIIMNQIDTSKFDYVLATVMPYNIPSIKDKFHQGMHIAALKEKYGRKLRYIFVKYLHKHLQLRDESVFISMGDIEGQQNLLHNGYVGVAYKKQDDDWFIEYKKVSNEGLE</sequence>
<dbReference type="EMBL" id="JACHGZ010000036">
    <property type="protein sequence ID" value="MBB5150073.1"/>
    <property type="molecule type" value="Genomic_DNA"/>
</dbReference>
<feature type="domain" description="N-acetyltransferase" evidence="1">
    <location>
        <begin position="15"/>
        <end position="182"/>
    </location>
</feature>
<evidence type="ECO:0000259" key="1">
    <source>
        <dbReference type="PROSITE" id="PS51186"/>
    </source>
</evidence>
<dbReference type="InterPro" id="IPR016181">
    <property type="entry name" value="Acyl_CoA_acyltransferase"/>
</dbReference>
<dbReference type="RefSeq" id="WP_184656249.1">
    <property type="nucleotide sequence ID" value="NZ_JAAXPW010000034.1"/>
</dbReference>
<dbReference type="SUPFAM" id="SSF55729">
    <property type="entry name" value="Acyl-CoA N-acyltransferases (Nat)"/>
    <property type="match status" value="1"/>
</dbReference>
<organism evidence="2 3">
    <name type="scientific">Ureibacillus thermosphaericus</name>
    <dbReference type="NCBI Taxonomy" id="51173"/>
    <lineage>
        <taxon>Bacteria</taxon>
        <taxon>Bacillati</taxon>
        <taxon>Bacillota</taxon>
        <taxon>Bacilli</taxon>
        <taxon>Bacillales</taxon>
        <taxon>Caryophanaceae</taxon>
        <taxon>Ureibacillus</taxon>
    </lineage>
</organism>
<keyword evidence="3" id="KW-1185">Reference proteome</keyword>
<protein>
    <recommendedName>
        <fullName evidence="1">N-acetyltransferase domain-containing protein</fullName>
    </recommendedName>
</protein>
<reference evidence="2 3" key="1">
    <citation type="submission" date="2020-08" db="EMBL/GenBank/DDBJ databases">
        <title>Genomic Encyclopedia of Type Strains, Phase IV (KMG-IV): sequencing the most valuable type-strain genomes for metagenomic binning, comparative biology and taxonomic classification.</title>
        <authorList>
            <person name="Goeker M."/>
        </authorList>
    </citation>
    <scope>NUCLEOTIDE SEQUENCE [LARGE SCALE GENOMIC DNA]</scope>
    <source>
        <strain evidence="2 3">DSM 10633</strain>
    </source>
</reference>
<dbReference type="Proteomes" id="UP000557217">
    <property type="component" value="Unassembled WGS sequence"/>
</dbReference>
<dbReference type="AlphaFoldDB" id="A0A840PVX3"/>
<gene>
    <name evidence="2" type="ORF">HNR36_002472</name>
</gene>
<dbReference type="InterPro" id="IPR000182">
    <property type="entry name" value="GNAT_dom"/>
</dbReference>
<proteinExistence type="predicted"/>
<name>A0A840PVX3_URETH</name>
<evidence type="ECO:0000313" key="2">
    <source>
        <dbReference type="EMBL" id="MBB5150073.1"/>
    </source>
</evidence>
<evidence type="ECO:0000313" key="3">
    <source>
        <dbReference type="Proteomes" id="UP000557217"/>
    </source>
</evidence>
<dbReference type="PROSITE" id="PS51186">
    <property type="entry name" value="GNAT"/>
    <property type="match status" value="1"/>
</dbReference>
<dbReference type="GO" id="GO:0016747">
    <property type="term" value="F:acyltransferase activity, transferring groups other than amino-acyl groups"/>
    <property type="evidence" value="ECO:0007669"/>
    <property type="project" value="InterPro"/>
</dbReference>
<comment type="caution">
    <text evidence="2">The sequence shown here is derived from an EMBL/GenBank/DDBJ whole genome shotgun (WGS) entry which is preliminary data.</text>
</comment>
<dbReference type="Gene3D" id="3.40.630.30">
    <property type="match status" value="1"/>
</dbReference>
<accession>A0A840PVX3</accession>